<organism evidence="3 6">
    <name type="scientific">Saccharopolyspora kobensis</name>
    <dbReference type="NCBI Taxonomy" id="146035"/>
    <lineage>
        <taxon>Bacteria</taxon>
        <taxon>Bacillati</taxon>
        <taxon>Actinomycetota</taxon>
        <taxon>Actinomycetes</taxon>
        <taxon>Pseudonocardiales</taxon>
        <taxon>Pseudonocardiaceae</taxon>
        <taxon>Saccharopolyspora</taxon>
    </lineage>
</organism>
<dbReference type="EMBL" id="FNVB01000010">
    <property type="protein sequence ID" value="SEG95204.1"/>
    <property type="molecule type" value="Genomic_DNA"/>
</dbReference>
<keyword evidence="5" id="KW-1185">Reference proteome</keyword>
<dbReference type="Proteomes" id="UP000199690">
    <property type="component" value="Unassembled WGS sequence"/>
</dbReference>
<feature type="transmembrane region" description="Helical" evidence="1">
    <location>
        <begin position="246"/>
        <end position="265"/>
    </location>
</feature>
<accession>A0A1H6EEA1</accession>
<sequence>MVGMSTTKRAGAAAFEDTMRDFWATRPVRPRSGGKVGGVSAAIGLRYGIDPILVRVAFVLAAIYGGAGVVLYLLGWLLFPKESEPVPGMAKPRPEPTSGTLAVILVLLLLPSVLWLTSSPGIIGLAVGLGAFYLIHRSYGDRNAIPAAAAPTAAASTAAPVPEATQAGENTWVYPGTEQTAVVEQKSPPAWDPLGVAPFAWDLPEPSEPEPPEPQQPKRRWITWVTLLLAAFAGGLTSALGAPLHISLTFALGTIGMGLIIGSFLRGGRGLIAAAVPLAAAALIASMMPLDTYSGEIGEHEVHPETAGELAPDYQLSAGTITLDLRGMEIADHEEITTAASVGVGDILVHVPEDVDITARCKSELGDVQCLHSIASGGSADQTATDLGADGPGGGRLNLDLRVGMGSVEVTRG</sequence>
<reference evidence="5 6" key="1">
    <citation type="submission" date="2016-10" db="EMBL/GenBank/DDBJ databases">
        <authorList>
            <person name="Varghese N."/>
            <person name="Submissions S."/>
        </authorList>
    </citation>
    <scope>NUCLEOTIDE SEQUENCE [LARGE SCALE GENOMIC DNA]</scope>
    <source>
        <strain evidence="6">ATCC 20501</strain>
        <strain evidence="4 5">CGMCC 4.3529</strain>
    </source>
</reference>
<feature type="transmembrane region" description="Helical" evidence="1">
    <location>
        <begin position="99"/>
        <end position="132"/>
    </location>
</feature>
<name>A0A1H6EEA1_9PSEU</name>
<dbReference type="SMR" id="A0A1H6EEA1"/>
<feature type="transmembrane region" description="Helical" evidence="1">
    <location>
        <begin position="272"/>
        <end position="290"/>
    </location>
</feature>
<dbReference type="Proteomes" id="UP000236729">
    <property type="component" value="Unassembled WGS sequence"/>
</dbReference>
<proteinExistence type="predicted"/>
<evidence type="ECO:0000256" key="1">
    <source>
        <dbReference type="SAM" id="Phobius"/>
    </source>
</evidence>
<keyword evidence="1" id="KW-0812">Transmembrane</keyword>
<dbReference type="InterPro" id="IPR007168">
    <property type="entry name" value="Phageshock_PspC_N"/>
</dbReference>
<dbReference type="EMBL" id="FOME01000005">
    <property type="protein sequence ID" value="SFD59100.1"/>
    <property type="molecule type" value="Genomic_DNA"/>
</dbReference>
<reference evidence="3" key="2">
    <citation type="submission" date="2016-10" db="EMBL/GenBank/DDBJ databases">
        <authorList>
            <person name="de Groot N.N."/>
        </authorList>
    </citation>
    <scope>NUCLEOTIDE SEQUENCE [LARGE SCALE GENOMIC DNA]</scope>
    <source>
        <strain evidence="3">ATCC 20501</strain>
    </source>
</reference>
<evidence type="ECO:0000313" key="5">
    <source>
        <dbReference type="Proteomes" id="UP000199690"/>
    </source>
</evidence>
<feature type="transmembrane region" description="Helical" evidence="1">
    <location>
        <begin position="221"/>
        <end position="240"/>
    </location>
</feature>
<gene>
    <name evidence="3" type="ORF">SAMN02982929_06119</name>
    <name evidence="4" type="ORF">SAMN05216506_105167</name>
</gene>
<feature type="domain" description="Phage shock protein PspC N-terminal" evidence="2">
    <location>
        <begin position="26"/>
        <end position="82"/>
    </location>
</feature>
<dbReference type="AlphaFoldDB" id="A0A1H6EEA1"/>
<keyword evidence="1" id="KW-1133">Transmembrane helix</keyword>
<dbReference type="Pfam" id="PF04024">
    <property type="entry name" value="PspC"/>
    <property type="match status" value="1"/>
</dbReference>
<protein>
    <submittedName>
        <fullName evidence="3">Phage shock protein C (PspC) family protein</fullName>
    </submittedName>
</protein>
<evidence type="ECO:0000259" key="2">
    <source>
        <dbReference type="Pfam" id="PF04024"/>
    </source>
</evidence>
<feature type="transmembrane region" description="Helical" evidence="1">
    <location>
        <begin position="52"/>
        <end position="79"/>
    </location>
</feature>
<keyword evidence="1" id="KW-0472">Membrane</keyword>
<evidence type="ECO:0000313" key="6">
    <source>
        <dbReference type="Proteomes" id="UP000236729"/>
    </source>
</evidence>
<evidence type="ECO:0000313" key="4">
    <source>
        <dbReference type="EMBL" id="SFD59100.1"/>
    </source>
</evidence>
<evidence type="ECO:0000313" key="3">
    <source>
        <dbReference type="EMBL" id="SEG95204.1"/>
    </source>
</evidence>
<accession>A0A1I1TUB2</accession>